<feature type="region of interest" description="Disordered" evidence="1">
    <location>
        <begin position="86"/>
        <end position="111"/>
    </location>
</feature>
<dbReference type="Pfam" id="PF09949">
    <property type="entry name" value="APP1_cat"/>
    <property type="match status" value="1"/>
</dbReference>
<feature type="domain" description="Phosphatidate phosphatase APP1 catalytic" evidence="2">
    <location>
        <begin position="326"/>
        <end position="475"/>
    </location>
</feature>
<feature type="compositionally biased region" description="Basic and acidic residues" evidence="1">
    <location>
        <begin position="215"/>
        <end position="224"/>
    </location>
</feature>
<name>A0A443HJQ6_BYSSP</name>
<evidence type="ECO:0000313" key="3">
    <source>
        <dbReference type="EMBL" id="RWQ92073.1"/>
    </source>
</evidence>
<dbReference type="EMBL" id="RCNU01000014">
    <property type="protein sequence ID" value="RWQ92073.1"/>
    <property type="molecule type" value="Genomic_DNA"/>
</dbReference>
<evidence type="ECO:0000313" key="4">
    <source>
        <dbReference type="Proteomes" id="UP000283841"/>
    </source>
</evidence>
<keyword evidence="4" id="KW-1185">Reference proteome</keyword>
<feature type="region of interest" description="Disordered" evidence="1">
    <location>
        <begin position="498"/>
        <end position="721"/>
    </location>
</feature>
<dbReference type="RefSeq" id="XP_028481718.1">
    <property type="nucleotide sequence ID" value="XM_028625024.1"/>
</dbReference>
<feature type="region of interest" description="Disordered" evidence="1">
    <location>
        <begin position="215"/>
        <end position="237"/>
    </location>
</feature>
<dbReference type="AlphaFoldDB" id="A0A443HJQ6"/>
<dbReference type="STRING" id="264951.A0A443HJQ6"/>
<sequence length="835" mass="92373">MAQYNSAGSWGGEREPGARRKKVYGYLKAANELRQSYAAQLMRGTTQDYDYDEGNRVPGAFPDVEVARSGDEEMVIFPSYARRHVRKKPEVRRNGPQESSFGDDADLDQSGQEQYWREQWDTYEDQHAIADVDVRGWIYMPQRGPLTRKHRLLIALARRLSGVPAPTPGNSRESSQPPPLADKATQPTNQEEDLVNGQAQSLINEAEGHADDAWRGAASDERQGRVSGRSSSTVTIPSMGKDELVKANKYLMERMRPFLATPVVGVPVTVFFFNAEQSQSRNIVTNESGHFSLKAALPFVPTEIRVLASDKLSASKPVQITEPKGVSLISDIDDTIKHSAIASGAREIFRNTFVRELQDLTVEGVREWYSKLASMGVTMHYVSNSPWQLYPLLETYFKLAGLPPGSFHLKQYSGMLQGIFEPTAERKRGSLEKILGDFPERKFILVGDSGEADLEVYTDIVLAYPGRILGIFIRDVTTPVQKRFFDKSADHIEAVAKQNRSTGQLIDHSDAAENRPALPPRRVPSEPDARTTKNADLIDLNEPEPAKSNSNAVNSTSSKLPPVKPSKPPTLRKASTDLGPSLSPEREARPTPMEDICRKPVPVPPEKPRQLSASRGTQSEQRPQLPVRPGQQGKPPVPSRNTNQSDQSQSGSYASSVRNAVSSVYNNLPSTNLRRPATSVETTSAQPARSKQPPPVPPPRRSTAVTSTTTPTKSPPPERLPSAFSAAAQYASERLPWSSSPASLVKASASTPDFGRTNTNSTSDYENPDAYVPPAPLPNKREELWRRRWERAKSILDREGVVLGTWRVGSDVQDVCVWLVEEAQKEMQEQENNGL</sequence>
<dbReference type="Proteomes" id="UP000283841">
    <property type="component" value="Unassembled WGS sequence"/>
</dbReference>
<feature type="compositionally biased region" description="Polar residues" evidence="1">
    <location>
        <begin position="737"/>
        <end position="765"/>
    </location>
</feature>
<protein>
    <recommendedName>
        <fullName evidence="2">Phosphatidate phosphatase APP1 catalytic domain-containing protein</fullName>
    </recommendedName>
</protein>
<dbReference type="GO" id="GO:0008195">
    <property type="term" value="F:phosphatidate phosphatase activity"/>
    <property type="evidence" value="ECO:0007669"/>
    <property type="project" value="InterPro"/>
</dbReference>
<dbReference type="GeneID" id="39594301"/>
<dbReference type="PIRSF" id="PIRSF037464">
    <property type="entry name" value="UCP037464_APP1"/>
    <property type="match status" value="1"/>
</dbReference>
<organism evidence="3 4">
    <name type="scientific">Byssochlamys spectabilis</name>
    <name type="common">Paecilomyces variotii</name>
    <dbReference type="NCBI Taxonomy" id="264951"/>
    <lineage>
        <taxon>Eukaryota</taxon>
        <taxon>Fungi</taxon>
        <taxon>Dikarya</taxon>
        <taxon>Ascomycota</taxon>
        <taxon>Pezizomycotina</taxon>
        <taxon>Eurotiomycetes</taxon>
        <taxon>Eurotiomycetidae</taxon>
        <taxon>Eurotiales</taxon>
        <taxon>Thermoascaceae</taxon>
        <taxon>Paecilomyces</taxon>
    </lineage>
</organism>
<dbReference type="InterPro" id="IPR019236">
    <property type="entry name" value="APP1_cat"/>
</dbReference>
<accession>A0A443HJQ6</accession>
<feature type="compositionally biased region" description="Low complexity" evidence="1">
    <location>
        <begin position="644"/>
        <end position="656"/>
    </location>
</feature>
<dbReference type="GO" id="GO:0030479">
    <property type="term" value="C:actin cortical patch"/>
    <property type="evidence" value="ECO:0007669"/>
    <property type="project" value="TreeGrafter"/>
</dbReference>
<feature type="region of interest" description="Disordered" evidence="1">
    <location>
        <begin position="735"/>
        <end position="776"/>
    </location>
</feature>
<dbReference type="PANTHER" id="PTHR28208:SF3">
    <property type="entry name" value="PHOSPHATIDATE PHOSPHATASE APP1"/>
    <property type="match status" value="1"/>
</dbReference>
<reference evidence="3 4" key="1">
    <citation type="journal article" date="2018" name="Front. Microbiol.">
        <title>Genomic and genetic insights into a cosmopolitan fungus, Paecilomyces variotii (Eurotiales).</title>
        <authorList>
            <person name="Urquhart A.S."/>
            <person name="Mondo S.J."/>
            <person name="Makela M.R."/>
            <person name="Hane J.K."/>
            <person name="Wiebenga A."/>
            <person name="He G."/>
            <person name="Mihaltcheva S."/>
            <person name="Pangilinan J."/>
            <person name="Lipzen A."/>
            <person name="Barry K."/>
            <person name="de Vries R.P."/>
            <person name="Grigoriev I.V."/>
            <person name="Idnurm A."/>
        </authorList>
    </citation>
    <scope>NUCLEOTIDE SEQUENCE [LARGE SCALE GENOMIC DNA]</scope>
    <source>
        <strain evidence="3 4">CBS 101075</strain>
    </source>
</reference>
<feature type="compositionally biased region" description="Polar residues" evidence="1">
    <location>
        <begin position="657"/>
        <end position="685"/>
    </location>
</feature>
<dbReference type="VEuPathDB" id="FungiDB:C8Q69DRAFT_102335"/>
<feature type="compositionally biased region" description="Basic and acidic residues" evidence="1">
    <location>
        <begin position="523"/>
        <end position="533"/>
    </location>
</feature>
<feature type="compositionally biased region" description="Low complexity" evidence="1">
    <location>
        <begin position="701"/>
        <end position="712"/>
    </location>
</feature>
<comment type="caution">
    <text evidence="3">The sequence shown here is derived from an EMBL/GenBank/DDBJ whole genome shotgun (WGS) entry which is preliminary data.</text>
</comment>
<gene>
    <name evidence="3" type="ORF">C8Q69DRAFT_102335</name>
</gene>
<evidence type="ECO:0000256" key="1">
    <source>
        <dbReference type="SAM" id="MobiDB-lite"/>
    </source>
</evidence>
<dbReference type="InterPro" id="IPR052935">
    <property type="entry name" value="Mg2+_PAP"/>
</dbReference>
<proteinExistence type="predicted"/>
<feature type="compositionally biased region" description="Polar residues" evidence="1">
    <location>
        <begin position="611"/>
        <end position="622"/>
    </location>
</feature>
<dbReference type="PANTHER" id="PTHR28208">
    <property type="entry name" value="PHOSPHATIDATE PHOSPHATASE APP1"/>
    <property type="match status" value="1"/>
</dbReference>
<feature type="region of interest" description="Disordered" evidence="1">
    <location>
        <begin position="162"/>
        <end position="193"/>
    </location>
</feature>
<evidence type="ECO:0000259" key="2">
    <source>
        <dbReference type="Pfam" id="PF09949"/>
    </source>
</evidence>
<dbReference type="InterPro" id="IPR017210">
    <property type="entry name" value="APP1"/>
</dbReference>